<dbReference type="SUPFAM" id="SSF50129">
    <property type="entry name" value="GroES-like"/>
    <property type="match status" value="1"/>
</dbReference>
<protein>
    <submittedName>
        <fullName evidence="3">Unannotated protein</fullName>
    </submittedName>
</protein>
<keyword evidence="1" id="KW-0521">NADP</keyword>
<gene>
    <name evidence="3" type="ORF">UFOPK3609_00883</name>
</gene>
<dbReference type="SUPFAM" id="SSF51735">
    <property type="entry name" value="NAD(P)-binding Rossmann-fold domains"/>
    <property type="match status" value="1"/>
</dbReference>
<dbReference type="PANTHER" id="PTHR44154:SF1">
    <property type="entry name" value="QUINONE OXIDOREDUCTASE"/>
    <property type="match status" value="1"/>
</dbReference>
<dbReference type="InterPro" id="IPR011032">
    <property type="entry name" value="GroES-like_sf"/>
</dbReference>
<proteinExistence type="predicted"/>
<dbReference type="Gene3D" id="3.40.50.720">
    <property type="entry name" value="NAD(P)-binding Rossmann-like Domain"/>
    <property type="match status" value="1"/>
</dbReference>
<dbReference type="SMART" id="SM00829">
    <property type="entry name" value="PKS_ER"/>
    <property type="match status" value="1"/>
</dbReference>
<dbReference type="InterPro" id="IPR036291">
    <property type="entry name" value="NAD(P)-bd_dom_sf"/>
</dbReference>
<evidence type="ECO:0000256" key="1">
    <source>
        <dbReference type="ARBA" id="ARBA00022857"/>
    </source>
</evidence>
<dbReference type="Pfam" id="PF08240">
    <property type="entry name" value="ADH_N"/>
    <property type="match status" value="1"/>
</dbReference>
<dbReference type="PANTHER" id="PTHR44154">
    <property type="entry name" value="QUINONE OXIDOREDUCTASE"/>
    <property type="match status" value="1"/>
</dbReference>
<evidence type="ECO:0000259" key="2">
    <source>
        <dbReference type="SMART" id="SM00829"/>
    </source>
</evidence>
<evidence type="ECO:0000313" key="3">
    <source>
        <dbReference type="EMBL" id="CAB4911331.1"/>
    </source>
</evidence>
<dbReference type="Pfam" id="PF13602">
    <property type="entry name" value="ADH_zinc_N_2"/>
    <property type="match status" value="1"/>
</dbReference>
<dbReference type="Gene3D" id="3.90.180.10">
    <property type="entry name" value="Medium-chain alcohol dehydrogenases, catalytic domain"/>
    <property type="match status" value="1"/>
</dbReference>
<accession>A0A6J7GSL7</accession>
<organism evidence="3">
    <name type="scientific">freshwater metagenome</name>
    <dbReference type="NCBI Taxonomy" id="449393"/>
    <lineage>
        <taxon>unclassified sequences</taxon>
        <taxon>metagenomes</taxon>
        <taxon>ecological metagenomes</taxon>
    </lineage>
</organism>
<dbReference type="GO" id="GO:0016491">
    <property type="term" value="F:oxidoreductase activity"/>
    <property type="evidence" value="ECO:0007669"/>
    <property type="project" value="InterPro"/>
</dbReference>
<dbReference type="CDD" id="cd05289">
    <property type="entry name" value="MDR_like_2"/>
    <property type="match status" value="1"/>
</dbReference>
<name>A0A6J7GSL7_9ZZZZ</name>
<sequence>MHAARYHRYGAPDVLVVEEAPEPHAGPGAVRIAVRAVSVNPIDVLLRAGRLESVLPLELPAIPGRDAVGVVDEVGAGVEGTRVGDLVFGLGGVSDTTAEFAVLTAWSGVPGGWSTEQAAAAGLASATAAAALEDLGDLAGRTVLVEGVSGGVGSAVAALALAAGATVVGTASQAHHDALAALGIRVTTYGEGLADRVAALAPDGVDVAVHAAPSASLPDLVAIVGGGTRVVTVGDTAGAARRGARSGNARNDSALLEQLAQLGRRGAYTPRVAHVLPLASVAEAHALAEGGTGKVVVTVP</sequence>
<dbReference type="InterPro" id="IPR020843">
    <property type="entry name" value="ER"/>
</dbReference>
<dbReference type="AlphaFoldDB" id="A0A6J7GSL7"/>
<dbReference type="InterPro" id="IPR051603">
    <property type="entry name" value="Zinc-ADH_QOR/CCCR"/>
</dbReference>
<reference evidence="3" key="1">
    <citation type="submission" date="2020-05" db="EMBL/GenBank/DDBJ databases">
        <authorList>
            <person name="Chiriac C."/>
            <person name="Salcher M."/>
            <person name="Ghai R."/>
            <person name="Kavagutti S V."/>
        </authorList>
    </citation>
    <scope>NUCLEOTIDE SEQUENCE</scope>
</reference>
<dbReference type="EMBL" id="CAFBMQ010000122">
    <property type="protein sequence ID" value="CAB4911331.1"/>
    <property type="molecule type" value="Genomic_DNA"/>
</dbReference>
<dbReference type="InterPro" id="IPR013154">
    <property type="entry name" value="ADH-like_N"/>
</dbReference>
<feature type="domain" description="Enoyl reductase (ER)" evidence="2">
    <location>
        <begin position="10"/>
        <end position="297"/>
    </location>
</feature>